<name>A0A2P2KBY0_RHIMU</name>
<sequence length="61" mass="7106">MTTYICFYSIFVSMNIECLFWKSHNYAAQSIKTLLVKSLKDYNEALAGTISAQDAWYKKKQ</sequence>
<reference evidence="1" key="1">
    <citation type="submission" date="2018-02" db="EMBL/GenBank/DDBJ databases">
        <title>Rhizophora mucronata_Transcriptome.</title>
        <authorList>
            <person name="Meera S.P."/>
            <person name="Sreeshan A."/>
            <person name="Augustine A."/>
        </authorList>
    </citation>
    <scope>NUCLEOTIDE SEQUENCE</scope>
    <source>
        <tissue evidence="1">Leaf</tissue>
    </source>
</reference>
<dbReference type="AlphaFoldDB" id="A0A2P2KBY0"/>
<protein>
    <submittedName>
        <fullName evidence="1">Uncharacterized protein LOC107412612</fullName>
    </submittedName>
</protein>
<dbReference type="EMBL" id="GGEC01022742">
    <property type="protein sequence ID" value="MBX03226.1"/>
    <property type="molecule type" value="Transcribed_RNA"/>
</dbReference>
<organism evidence="1">
    <name type="scientific">Rhizophora mucronata</name>
    <name type="common">Asiatic mangrove</name>
    <dbReference type="NCBI Taxonomy" id="61149"/>
    <lineage>
        <taxon>Eukaryota</taxon>
        <taxon>Viridiplantae</taxon>
        <taxon>Streptophyta</taxon>
        <taxon>Embryophyta</taxon>
        <taxon>Tracheophyta</taxon>
        <taxon>Spermatophyta</taxon>
        <taxon>Magnoliopsida</taxon>
        <taxon>eudicotyledons</taxon>
        <taxon>Gunneridae</taxon>
        <taxon>Pentapetalae</taxon>
        <taxon>rosids</taxon>
        <taxon>fabids</taxon>
        <taxon>Malpighiales</taxon>
        <taxon>Rhizophoraceae</taxon>
        <taxon>Rhizophora</taxon>
    </lineage>
</organism>
<evidence type="ECO:0000313" key="1">
    <source>
        <dbReference type="EMBL" id="MBX03226.1"/>
    </source>
</evidence>
<proteinExistence type="predicted"/>
<accession>A0A2P2KBY0</accession>